<accession>A0A2A8HCD2</accession>
<dbReference type="Pfam" id="PF14074">
    <property type="entry name" value="DUF4257"/>
    <property type="match status" value="1"/>
</dbReference>
<keyword evidence="1" id="KW-0472">Membrane</keyword>
<name>A0A2A8HCD2_9BACI</name>
<proteinExistence type="predicted"/>
<protein>
    <recommendedName>
        <fullName evidence="4">DUF4257 domain-containing protein</fullName>
    </recommendedName>
</protein>
<evidence type="ECO:0008006" key="4">
    <source>
        <dbReference type="Google" id="ProtNLM"/>
    </source>
</evidence>
<sequence length="111" mass="12337">MEMLYVLLTTIIGSSIGLVFHLIYHENSILVPCYFEYVIYFGFLMDILTGGLAACVGLVLFDVTTIAEVVITAIITAISGQTFVLHQTLARERSKNLSMSNIEETIQKIKC</sequence>
<keyword evidence="1" id="KW-1133">Transmembrane helix</keyword>
<organism evidence="2 3">
    <name type="scientific">Bacillus toyonensis</name>
    <dbReference type="NCBI Taxonomy" id="155322"/>
    <lineage>
        <taxon>Bacteria</taxon>
        <taxon>Bacillati</taxon>
        <taxon>Bacillota</taxon>
        <taxon>Bacilli</taxon>
        <taxon>Bacillales</taxon>
        <taxon>Bacillaceae</taxon>
        <taxon>Bacillus</taxon>
        <taxon>Bacillus cereus group</taxon>
    </lineage>
</organism>
<dbReference type="RefSeq" id="WP_098226888.1">
    <property type="nucleotide sequence ID" value="NZ_NUBY01000089.1"/>
</dbReference>
<dbReference type="InterPro" id="IPR025353">
    <property type="entry name" value="DUF4257"/>
</dbReference>
<keyword evidence="1" id="KW-0812">Transmembrane</keyword>
<feature type="transmembrane region" description="Helical" evidence="1">
    <location>
        <begin position="6"/>
        <end position="25"/>
    </location>
</feature>
<dbReference type="Proteomes" id="UP000220841">
    <property type="component" value="Unassembled WGS sequence"/>
</dbReference>
<evidence type="ECO:0000256" key="1">
    <source>
        <dbReference type="SAM" id="Phobius"/>
    </source>
</evidence>
<feature type="transmembrane region" description="Helical" evidence="1">
    <location>
        <begin position="66"/>
        <end position="85"/>
    </location>
</feature>
<evidence type="ECO:0000313" key="3">
    <source>
        <dbReference type="Proteomes" id="UP000220841"/>
    </source>
</evidence>
<gene>
    <name evidence="2" type="ORF">CN585_18155</name>
</gene>
<reference evidence="2 3" key="1">
    <citation type="submission" date="2017-09" db="EMBL/GenBank/DDBJ databases">
        <title>Large-scale bioinformatics analysis of Bacillus genomes uncovers conserved roles of natural products in bacterial physiology.</title>
        <authorList>
            <consortium name="Agbiome Team Llc"/>
            <person name="Bleich R.M."/>
            <person name="Grubbs K.J."/>
            <person name="Santa Maria K.C."/>
            <person name="Allen S.E."/>
            <person name="Farag S."/>
            <person name="Shank E.A."/>
            <person name="Bowers A."/>
        </authorList>
    </citation>
    <scope>NUCLEOTIDE SEQUENCE [LARGE SCALE GENOMIC DNA]</scope>
    <source>
        <strain evidence="2 3">AFS021349</strain>
    </source>
</reference>
<dbReference type="AlphaFoldDB" id="A0A2A8HCD2"/>
<comment type="caution">
    <text evidence="2">The sequence shown here is derived from an EMBL/GenBank/DDBJ whole genome shotgun (WGS) entry which is preliminary data.</text>
</comment>
<dbReference type="EMBL" id="NUBY01000089">
    <property type="protein sequence ID" value="PEQ03554.1"/>
    <property type="molecule type" value="Genomic_DNA"/>
</dbReference>
<feature type="transmembrane region" description="Helical" evidence="1">
    <location>
        <begin position="37"/>
        <end position="60"/>
    </location>
</feature>
<evidence type="ECO:0000313" key="2">
    <source>
        <dbReference type="EMBL" id="PEQ03554.1"/>
    </source>
</evidence>